<dbReference type="Proteomes" id="UP000247409">
    <property type="component" value="Unassembled WGS sequence"/>
</dbReference>
<keyword evidence="2" id="KW-1185">Reference proteome</keyword>
<dbReference type="GO" id="GO:0051225">
    <property type="term" value="P:spindle assembly"/>
    <property type="evidence" value="ECO:0007669"/>
    <property type="project" value="InterPro"/>
</dbReference>
<proteinExistence type="predicted"/>
<evidence type="ECO:0000313" key="2">
    <source>
        <dbReference type="Proteomes" id="UP000247409"/>
    </source>
</evidence>
<dbReference type="Pfam" id="PF14735">
    <property type="entry name" value="HAUS4"/>
    <property type="match status" value="1"/>
</dbReference>
<organism evidence="1 2">
    <name type="scientific">Gracilariopsis chorda</name>
    <dbReference type="NCBI Taxonomy" id="448386"/>
    <lineage>
        <taxon>Eukaryota</taxon>
        <taxon>Rhodophyta</taxon>
        <taxon>Florideophyceae</taxon>
        <taxon>Rhodymeniophycidae</taxon>
        <taxon>Gracilariales</taxon>
        <taxon>Gracilariaceae</taxon>
        <taxon>Gracilariopsis</taxon>
    </lineage>
</organism>
<protein>
    <submittedName>
        <fullName evidence="1">Uncharacterized protein</fullName>
    </submittedName>
</protein>
<comment type="caution">
    <text evidence="1">The sequence shown here is derived from an EMBL/GenBank/DDBJ whole genome shotgun (WGS) entry which is preliminary data.</text>
</comment>
<dbReference type="AlphaFoldDB" id="A0A2V3IR79"/>
<dbReference type="PANTHER" id="PTHR16219">
    <property type="entry name" value="AUGMIN SUBUNIT 4 FAMILY MEMBER"/>
    <property type="match status" value="1"/>
</dbReference>
<gene>
    <name evidence="1" type="ORF">BWQ96_05626</name>
</gene>
<dbReference type="GO" id="GO:0051011">
    <property type="term" value="F:microtubule minus-end binding"/>
    <property type="evidence" value="ECO:0007669"/>
    <property type="project" value="TreeGrafter"/>
</dbReference>
<dbReference type="PANTHER" id="PTHR16219:SF1">
    <property type="entry name" value="HAUS AUGMIN-LIKE COMPLEX SUBUNIT 4"/>
    <property type="match status" value="1"/>
</dbReference>
<name>A0A2V3IR79_9FLOR</name>
<sequence length="334" mass="36976">MSSLTSTEKIDVDLLQTSSRTTSNPSTALGTSLESGYVYTALSQLEELGAVPPTHTPTTMADEALLKAHRTLLPILLLPRALNDYDKSLRAAFVPLLSALHASVKHLPKALPHASAAQLRTRLLKYTQRLSDSQVEDASAALAQGAATIYEQINETWGALVPSTTSSCSSTLASDLLSHASQIRSNVEKVQRLDRHIVNAHRIAISMYHAAARIAQTAVEIDTSARQRHPSHDHTRANELVARGAMIRAKLNMLHAQIQREIYTPESVKALRVVAAEVSQREQEVEREIEVEGGRLSEYRSLGSDFENIVREVLKTREKLEQKEWSRKELLSLR</sequence>
<dbReference type="GO" id="GO:0070652">
    <property type="term" value="C:HAUS complex"/>
    <property type="evidence" value="ECO:0007669"/>
    <property type="project" value="InterPro"/>
</dbReference>
<dbReference type="OrthoDB" id="661220at2759"/>
<reference evidence="1 2" key="1">
    <citation type="journal article" date="2018" name="Mol. Biol. Evol.">
        <title>Analysis of the draft genome of the red seaweed Gracilariopsis chorda provides insights into genome size evolution in Rhodophyta.</title>
        <authorList>
            <person name="Lee J."/>
            <person name="Yang E.C."/>
            <person name="Graf L."/>
            <person name="Yang J.H."/>
            <person name="Qiu H."/>
            <person name="Zel Zion U."/>
            <person name="Chan C.X."/>
            <person name="Stephens T.G."/>
            <person name="Weber A.P.M."/>
            <person name="Boo G.H."/>
            <person name="Boo S.M."/>
            <person name="Kim K.M."/>
            <person name="Shin Y."/>
            <person name="Jung M."/>
            <person name="Lee S.J."/>
            <person name="Yim H.S."/>
            <person name="Lee J.H."/>
            <person name="Bhattacharya D."/>
            <person name="Yoon H.S."/>
        </authorList>
    </citation>
    <scope>NUCLEOTIDE SEQUENCE [LARGE SCALE GENOMIC DNA]</scope>
    <source>
        <strain evidence="1 2">SKKU-2015</strain>
        <tissue evidence="1">Whole body</tissue>
    </source>
</reference>
<accession>A0A2V3IR79</accession>
<evidence type="ECO:0000313" key="1">
    <source>
        <dbReference type="EMBL" id="PXF44631.1"/>
    </source>
</evidence>
<dbReference type="EMBL" id="NBIV01000085">
    <property type="protein sequence ID" value="PXF44631.1"/>
    <property type="molecule type" value="Genomic_DNA"/>
</dbReference>
<dbReference type="InterPro" id="IPR029327">
    <property type="entry name" value="HAUS4"/>
</dbReference>